<dbReference type="Proteomes" id="UP000014605">
    <property type="component" value="Unassembled WGS sequence"/>
</dbReference>
<comment type="caution">
    <text evidence="1">The sequence shown here is derived from an EMBL/GenBank/DDBJ whole genome shotgun (WGS) entry which is preliminary data.</text>
</comment>
<keyword evidence="2" id="KW-1185">Reference proteome</keyword>
<organism evidence="1 2">
    <name type="scientific">Treponema vincentii F0403</name>
    <dbReference type="NCBI Taxonomy" id="1125702"/>
    <lineage>
        <taxon>Bacteria</taxon>
        <taxon>Pseudomonadati</taxon>
        <taxon>Spirochaetota</taxon>
        <taxon>Spirochaetia</taxon>
        <taxon>Spirochaetales</taxon>
        <taxon>Treponemataceae</taxon>
        <taxon>Treponema</taxon>
    </lineage>
</organism>
<dbReference type="AlphaFoldDB" id="S3LQY3"/>
<gene>
    <name evidence="1" type="ORF">HMPREF1222_01324</name>
</gene>
<dbReference type="HOGENOM" id="CLU_1805335_0_0_12"/>
<accession>S3LQY3</accession>
<protein>
    <submittedName>
        <fullName evidence="1">Uncharacterized protein</fullName>
    </submittedName>
</protein>
<name>S3LQY3_9SPIR</name>
<evidence type="ECO:0000313" key="1">
    <source>
        <dbReference type="EMBL" id="EPF46747.1"/>
    </source>
</evidence>
<reference evidence="1 2" key="1">
    <citation type="submission" date="2013-04" db="EMBL/GenBank/DDBJ databases">
        <title>The Genome Sequence of Treponema vincentii F0403.</title>
        <authorList>
            <consortium name="The Broad Institute Genomics Platform"/>
            <person name="Earl A."/>
            <person name="Ward D."/>
            <person name="Feldgarden M."/>
            <person name="Gevers D."/>
            <person name="Leonetti C."/>
            <person name="Izard J."/>
            <person name="Walker B."/>
            <person name="Young S."/>
            <person name="Zeng Q."/>
            <person name="Gargeya S."/>
            <person name="Fitzgerald M."/>
            <person name="Haas B."/>
            <person name="Abouelleil A."/>
            <person name="Allen A.W."/>
            <person name="Alvarado L."/>
            <person name="Arachchi H.M."/>
            <person name="Berlin A.M."/>
            <person name="Chapman S.B."/>
            <person name="Gainer-Dewar J."/>
            <person name="Goldberg J."/>
            <person name="Griggs A."/>
            <person name="Gujja S."/>
            <person name="Hansen M."/>
            <person name="Howarth C."/>
            <person name="Imamovic A."/>
            <person name="Ireland A."/>
            <person name="Larimer J."/>
            <person name="McCowan C."/>
            <person name="Murphy C."/>
            <person name="Pearson M."/>
            <person name="Poon T.W."/>
            <person name="Priest M."/>
            <person name="Roberts A."/>
            <person name="Saif S."/>
            <person name="Shea T."/>
            <person name="Sisk P."/>
            <person name="Sykes S."/>
            <person name="Wortman J."/>
            <person name="Nusbaum C."/>
            <person name="Birren B."/>
        </authorList>
    </citation>
    <scope>NUCLEOTIDE SEQUENCE [LARGE SCALE GENOMIC DNA]</scope>
    <source>
        <strain evidence="1 2">F0403</strain>
    </source>
</reference>
<sequence>MSSPFEIYSTSTALLRKFQSSTYHRYACGWNLLSALYLYCLFQKAYGRGIFKRDGCTVCGTSTASHAENKCSTYNKYVSALFSANSLYLHRLFSKGALLKYTAHLRRCLLSEVRLCTSLNKSLLCKLAAQRCARRCILGRGCP</sequence>
<dbReference type="EMBL" id="ATFC01000008">
    <property type="protein sequence ID" value="EPF46747.1"/>
    <property type="molecule type" value="Genomic_DNA"/>
</dbReference>
<proteinExistence type="predicted"/>
<evidence type="ECO:0000313" key="2">
    <source>
        <dbReference type="Proteomes" id="UP000014605"/>
    </source>
</evidence>